<proteinExistence type="predicted"/>
<dbReference type="SUPFAM" id="SSF56784">
    <property type="entry name" value="HAD-like"/>
    <property type="match status" value="1"/>
</dbReference>
<evidence type="ECO:0008006" key="3">
    <source>
        <dbReference type="Google" id="ProtNLM"/>
    </source>
</evidence>
<evidence type="ECO:0000313" key="1">
    <source>
        <dbReference type="EMBL" id="OGZ06294.1"/>
    </source>
</evidence>
<dbReference type="InterPro" id="IPR023214">
    <property type="entry name" value="HAD_sf"/>
</dbReference>
<dbReference type="EMBL" id="MHLI01000004">
    <property type="protein sequence ID" value="OGZ06294.1"/>
    <property type="molecule type" value="Genomic_DNA"/>
</dbReference>
<organism evidence="1 2">
    <name type="scientific">Candidatus Lloydbacteria bacterium RIFCSPHIGHO2_01_FULL_49_22</name>
    <dbReference type="NCBI Taxonomy" id="1798658"/>
    <lineage>
        <taxon>Bacteria</taxon>
        <taxon>Candidatus Lloydiibacteriota</taxon>
    </lineage>
</organism>
<name>A0A1G2CY60_9BACT</name>
<sequence>MTIMHEEGIVLGFDLDGVIIDHTQNKMLIASRYGIELSPKDTHAEHMGTHFTPELYRVIKSQLYDSTALALEAPLMAGAFATLAKLREQGIPYFLVSLQKNPMHAAHLLEERGLWGTYFTPENTLFARNADEKHALAAQIGVTHFIDDEPNILDVMISIPNRILFDARGLFPEKTDYCHVESWSELAETLGMANR</sequence>
<gene>
    <name evidence="1" type="ORF">A2845_00615</name>
</gene>
<dbReference type="Proteomes" id="UP000177122">
    <property type="component" value="Unassembled WGS sequence"/>
</dbReference>
<comment type="caution">
    <text evidence="1">The sequence shown here is derived from an EMBL/GenBank/DDBJ whole genome shotgun (WGS) entry which is preliminary data.</text>
</comment>
<reference evidence="1 2" key="1">
    <citation type="journal article" date="2016" name="Nat. Commun.">
        <title>Thousands of microbial genomes shed light on interconnected biogeochemical processes in an aquifer system.</title>
        <authorList>
            <person name="Anantharaman K."/>
            <person name="Brown C.T."/>
            <person name="Hug L.A."/>
            <person name="Sharon I."/>
            <person name="Castelle C.J."/>
            <person name="Probst A.J."/>
            <person name="Thomas B.C."/>
            <person name="Singh A."/>
            <person name="Wilkins M.J."/>
            <person name="Karaoz U."/>
            <person name="Brodie E.L."/>
            <person name="Williams K.H."/>
            <person name="Hubbard S.S."/>
            <person name="Banfield J.F."/>
        </authorList>
    </citation>
    <scope>NUCLEOTIDE SEQUENCE [LARGE SCALE GENOMIC DNA]</scope>
</reference>
<protein>
    <recommendedName>
        <fullName evidence="3">Nucleotidase</fullName>
    </recommendedName>
</protein>
<dbReference type="InterPro" id="IPR036412">
    <property type="entry name" value="HAD-like_sf"/>
</dbReference>
<accession>A0A1G2CY60</accession>
<evidence type="ECO:0000313" key="2">
    <source>
        <dbReference type="Proteomes" id="UP000177122"/>
    </source>
</evidence>
<dbReference type="AlphaFoldDB" id="A0A1G2CY60"/>
<dbReference type="Gene3D" id="3.40.50.1000">
    <property type="entry name" value="HAD superfamily/HAD-like"/>
    <property type="match status" value="1"/>
</dbReference>